<keyword evidence="2" id="KW-1185">Reference proteome</keyword>
<dbReference type="EMBL" id="JAIVGD010000019">
    <property type="protein sequence ID" value="KAH0751107.1"/>
    <property type="molecule type" value="Genomic_DNA"/>
</dbReference>
<accession>A0ABQ7UNA9</accession>
<organism evidence="1 2">
    <name type="scientific">Solanum tuberosum</name>
    <name type="common">Potato</name>
    <dbReference type="NCBI Taxonomy" id="4113"/>
    <lineage>
        <taxon>Eukaryota</taxon>
        <taxon>Viridiplantae</taxon>
        <taxon>Streptophyta</taxon>
        <taxon>Embryophyta</taxon>
        <taxon>Tracheophyta</taxon>
        <taxon>Spermatophyta</taxon>
        <taxon>Magnoliopsida</taxon>
        <taxon>eudicotyledons</taxon>
        <taxon>Gunneridae</taxon>
        <taxon>Pentapetalae</taxon>
        <taxon>asterids</taxon>
        <taxon>lamiids</taxon>
        <taxon>Solanales</taxon>
        <taxon>Solanaceae</taxon>
        <taxon>Solanoideae</taxon>
        <taxon>Solaneae</taxon>
        <taxon>Solanum</taxon>
    </lineage>
</organism>
<evidence type="ECO:0008006" key="3">
    <source>
        <dbReference type="Google" id="ProtNLM"/>
    </source>
</evidence>
<evidence type="ECO:0000313" key="1">
    <source>
        <dbReference type="EMBL" id="KAH0751107.1"/>
    </source>
</evidence>
<gene>
    <name evidence="1" type="ORF">KY290_030339</name>
</gene>
<reference evidence="1 2" key="1">
    <citation type="journal article" date="2021" name="bioRxiv">
        <title>Chromosome-scale and haplotype-resolved genome assembly of a tetraploid potato cultivar.</title>
        <authorList>
            <person name="Sun H."/>
            <person name="Jiao W.-B."/>
            <person name="Krause K."/>
            <person name="Campoy J.A."/>
            <person name="Goel M."/>
            <person name="Folz-Donahue K."/>
            <person name="Kukat C."/>
            <person name="Huettel B."/>
            <person name="Schneeberger K."/>
        </authorList>
    </citation>
    <scope>NUCLEOTIDE SEQUENCE [LARGE SCALE GENOMIC DNA]</scope>
    <source>
        <strain evidence="1">SolTubOtavaFocal</strain>
        <tissue evidence="1">Leaves</tissue>
    </source>
</reference>
<protein>
    <recommendedName>
        <fullName evidence="3">Secreted protein</fullName>
    </recommendedName>
</protein>
<dbReference type="Proteomes" id="UP000826656">
    <property type="component" value="Unassembled WGS sequence"/>
</dbReference>
<evidence type="ECO:0000313" key="2">
    <source>
        <dbReference type="Proteomes" id="UP000826656"/>
    </source>
</evidence>
<proteinExistence type="predicted"/>
<sequence length="97" mass="11292">MHASRKFMMRRPCQNLRVSERTTGALDTPTVAIVALLGSLACPPITFTATAPQISQILDHRHASKDKWSHIRRTPYNLVWNCRRFHIVMLAYRRLRH</sequence>
<comment type="caution">
    <text evidence="1">The sequence shown here is derived from an EMBL/GenBank/DDBJ whole genome shotgun (WGS) entry which is preliminary data.</text>
</comment>
<name>A0ABQ7UNA9_SOLTU</name>